<feature type="region of interest" description="Disordered" evidence="1">
    <location>
        <begin position="126"/>
        <end position="145"/>
    </location>
</feature>
<keyword evidence="3" id="KW-1185">Reference proteome</keyword>
<dbReference type="EMBL" id="BGPR01001193">
    <property type="protein sequence ID" value="GBM47789.1"/>
    <property type="molecule type" value="Genomic_DNA"/>
</dbReference>
<reference evidence="2 3" key="1">
    <citation type="journal article" date="2019" name="Sci. Rep.">
        <title>Orb-weaving spider Araneus ventricosus genome elucidates the spidroin gene catalogue.</title>
        <authorList>
            <person name="Kono N."/>
            <person name="Nakamura H."/>
            <person name="Ohtoshi R."/>
            <person name="Moran D.A.P."/>
            <person name="Shinohara A."/>
            <person name="Yoshida Y."/>
            <person name="Fujiwara M."/>
            <person name="Mori M."/>
            <person name="Tomita M."/>
            <person name="Arakawa K."/>
        </authorList>
    </citation>
    <scope>NUCLEOTIDE SEQUENCE [LARGE SCALE GENOMIC DNA]</scope>
</reference>
<evidence type="ECO:0000256" key="1">
    <source>
        <dbReference type="SAM" id="MobiDB-lite"/>
    </source>
</evidence>
<sequence>MVLTEDSPPFIVLRKSSEDFKAFFNEGIEKCLSTMDSGISNILRNPNSCKGLSIPGSKLNFLRECTQAKQQVFLKMQDYFEKFENDCREQISDMKTMFLKNIDSFIADMNLEVERPTSEILPEIEMKSSPGSEVRRGNSSTASSLHPKLIDSAKKEISQVDLTPDATRGKSKRKTIADSLLDETVAPSHKRLKMECRSNIEPSTSGKCKFLMFSCFS</sequence>
<proteinExistence type="predicted"/>
<evidence type="ECO:0000313" key="3">
    <source>
        <dbReference type="Proteomes" id="UP000499080"/>
    </source>
</evidence>
<accession>A0A4Y2G5B0</accession>
<protein>
    <submittedName>
        <fullName evidence="2">Uncharacterized protein</fullName>
    </submittedName>
</protein>
<dbReference type="AlphaFoldDB" id="A0A4Y2G5B0"/>
<name>A0A4Y2G5B0_ARAVE</name>
<organism evidence="2 3">
    <name type="scientific">Araneus ventricosus</name>
    <name type="common">Orbweaver spider</name>
    <name type="synonym">Epeira ventricosa</name>
    <dbReference type="NCBI Taxonomy" id="182803"/>
    <lineage>
        <taxon>Eukaryota</taxon>
        <taxon>Metazoa</taxon>
        <taxon>Ecdysozoa</taxon>
        <taxon>Arthropoda</taxon>
        <taxon>Chelicerata</taxon>
        <taxon>Arachnida</taxon>
        <taxon>Araneae</taxon>
        <taxon>Araneomorphae</taxon>
        <taxon>Entelegynae</taxon>
        <taxon>Araneoidea</taxon>
        <taxon>Araneidae</taxon>
        <taxon>Araneus</taxon>
    </lineage>
</organism>
<gene>
    <name evidence="2" type="ORF">AVEN_260073_1</name>
</gene>
<evidence type="ECO:0000313" key="2">
    <source>
        <dbReference type="EMBL" id="GBM47789.1"/>
    </source>
</evidence>
<dbReference type="Proteomes" id="UP000499080">
    <property type="component" value="Unassembled WGS sequence"/>
</dbReference>
<comment type="caution">
    <text evidence="2">The sequence shown here is derived from an EMBL/GenBank/DDBJ whole genome shotgun (WGS) entry which is preliminary data.</text>
</comment>